<sequence length="78" mass="9022">MRCANAFLFCRLEHHFAVGVVAKASDHLYLRPQTRRLHGLIEAFSAGEHFKAFANNRFAVSRKTIRLHDQIHDKTANY</sequence>
<organism evidence="1">
    <name type="scientific">bioreactor metagenome</name>
    <dbReference type="NCBI Taxonomy" id="1076179"/>
    <lineage>
        <taxon>unclassified sequences</taxon>
        <taxon>metagenomes</taxon>
        <taxon>ecological metagenomes</taxon>
    </lineage>
</organism>
<dbReference type="EMBL" id="VSSQ01006302">
    <property type="protein sequence ID" value="MPM32221.1"/>
    <property type="molecule type" value="Genomic_DNA"/>
</dbReference>
<protein>
    <submittedName>
        <fullName evidence="1">Uncharacterized protein</fullName>
    </submittedName>
</protein>
<proteinExistence type="predicted"/>
<gene>
    <name evidence="1" type="ORF">SDC9_78783</name>
</gene>
<accession>A0A644YWJ1</accession>
<dbReference type="AlphaFoldDB" id="A0A644YWJ1"/>
<comment type="caution">
    <text evidence="1">The sequence shown here is derived from an EMBL/GenBank/DDBJ whole genome shotgun (WGS) entry which is preliminary data.</text>
</comment>
<name>A0A644YWJ1_9ZZZZ</name>
<evidence type="ECO:0000313" key="1">
    <source>
        <dbReference type="EMBL" id="MPM32221.1"/>
    </source>
</evidence>
<reference evidence="1" key="1">
    <citation type="submission" date="2019-08" db="EMBL/GenBank/DDBJ databases">
        <authorList>
            <person name="Kucharzyk K."/>
            <person name="Murdoch R.W."/>
            <person name="Higgins S."/>
            <person name="Loffler F."/>
        </authorList>
    </citation>
    <scope>NUCLEOTIDE SEQUENCE</scope>
</reference>